<dbReference type="PRINTS" id="PR01183">
    <property type="entry name" value="RIBORDTASEM1"/>
</dbReference>
<evidence type="ECO:0000259" key="6">
    <source>
        <dbReference type="Pfam" id="PF00317"/>
    </source>
</evidence>
<dbReference type="InterPro" id="IPR008926">
    <property type="entry name" value="RNR_R1-su_N"/>
</dbReference>
<dbReference type="GO" id="GO:0005524">
    <property type="term" value="F:ATP binding"/>
    <property type="evidence" value="ECO:0007669"/>
    <property type="project" value="InterPro"/>
</dbReference>
<comment type="caution">
    <text evidence="8">The sequence shown here is derived from an EMBL/GenBank/DDBJ whole genome shotgun (WGS) entry which is preliminary data.</text>
</comment>
<organism evidence="8 9">
    <name type="scientific">Psilocybe cf. subviscida</name>
    <dbReference type="NCBI Taxonomy" id="2480587"/>
    <lineage>
        <taxon>Eukaryota</taxon>
        <taxon>Fungi</taxon>
        <taxon>Dikarya</taxon>
        <taxon>Basidiomycota</taxon>
        <taxon>Agaricomycotina</taxon>
        <taxon>Agaricomycetes</taxon>
        <taxon>Agaricomycetidae</taxon>
        <taxon>Agaricales</taxon>
        <taxon>Agaricineae</taxon>
        <taxon>Strophariaceae</taxon>
        <taxon>Psilocybe</taxon>
    </lineage>
</organism>
<dbReference type="Proteomes" id="UP000567179">
    <property type="component" value="Unassembled WGS sequence"/>
</dbReference>
<feature type="domain" description="Ribonucleotide reductase large subunit C-terminal" evidence="7">
    <location>
        <begin position="219"/>
        <end position="721"/>
    </location>
</feature>
<evidence type="ECO:0000313" key="8">
    <source>
        <dbReference type="EMBL" id="KAF5308978.1"/>
    </source>
</evidence>
<dbReference type="GO" id="GO:0004748">
    <property type="term" value="F:ribonucleoside-diphosphate reductase activity, thioredoxin disulfide as acceptor"/>
    <property type="evidence" value="ECO:0007669"/>
    <property type="project" value="UniProtKB-EC"/>
</dbReference>
<dbReference type="SUPFAM" id="SSF51998">
    <property type="entry name" value="PFL-like glycyl radical enzymes"/>
    <property type="match status" value="1"/>
</dbReference>
<gene>
    <name evidence="8" type="ORF">D9619_013763</name>
</gene>
<evidence type="ECO:0000256" key="1">
    <source>
        <dbReference type="ARBA" id="ARBA00010406"/>
    </source>
</evidence>
<dbReference type="InterPro" id="IPR000788">
    <property type="entry name" value="RNR_lg_C"/>
</dbReference>
<dbReference type="EC" id="1.17.4.1" evidence="2 4"/>
<evidence type="ECO:0000256" key="5">
    <source>
        <dbReference type="SAM" id="MobiDB-lite"/>
    </source>
</evidence>
<dbReference type="AlphaFoldDB" id="A0A8H5AQV1"/>
<comment type="function">
    <text evidence="4">Provides the precursors necessary for DNA synthesis. Catalyzes the biosynthesis of deoxyribonucleotides from the corresponding ribonucleotides.</text>
</comment>
<feature type="region of interest" description="Disordered" evidence="5">
    <location>
        <begin position="789"/>
        <end position="835"/>
    </location>
</feature>
<dbReference type="PANTHER" id="PTHR11573:SF28">
    <property type="entry name" value="RIBONUCLEOSIDE-DIPHOSPHATE REDUCTASE"/>
    <property type="match status" value="1"/>
</dbReference>
<feature type="compositionally biased region" description="Acidic residues" evidence="5">
    <location>
        <begin position="799"/>
        <end position="823"/>
    </location>
</feature>
<feature type="domain" description="Ribonucleotide reductase large subunit N-terminal" evidence="6">
    <location>
        <begin position="133"/>
        <end position="202"/>
    </location>
</feature>
<name>A0A8H5AQV1_9AGAR</name>
<dbReference type="Pfam" id="PF00317">
    <property type="entry name" value="Ribonuc_red_lgN"/>
    <property type="match status" value="1"/>
</dbReference>
<dbReference type="OrthoDB" id="3000483at2759"/>
<keyword evidence="3 4" id="KW-0560">Oxidoreductase</keyword>
<evidence type="ECO:0000259" key="7">
    <source>
        <dbReference type="Pfam" id="PF02867"/>
    </source>
</evidence>
<evidence type="ECO:0000256" key="2">
    <source>
        <dbReference type="ARBA" id="ARBA00012274"/>
    </source>
</evidence>
<comment type="catalytic activity">
    <reaction evidence="4">
        <text>a 2'-deoxyribonucleoside 5'-diphosphate + [thioredoxin]-disulfide + H2O = a ribonucleoside 5'-diphosphate + [thioredoxin]-dithiol</text>
        <dbReference type="Rhea" id="RHEA:23252"/>
        <dbReference type="Rhea" id="RHEA-COMP:10698"/>
        <dbReference type="Rhea" id="RHEA-COMP:10700"/>
        <dbReference type="ChEBI" id="CHEBI:15377"/>
        <dbReference type="ChEBI" id="CHEBI:29950"/>
        <dbReference type="ChEBI" id="CHEBI:50058"/>
        <dbReference type="ChEBI" id="CHEBI:57930"/>
        <dbReference type="ChEBI" id="CHEBI:73316"/>
        <dbReference type="EC" id="1.17.4.1"/>
    </reaction>
</comment>
<evidence type="ECO:0000256" key="4">
    <source>
        <dbReference type="RuleBase" id="RU003410"/>
    </source>
</evidence>
<dbReference type="InterPro" id="IPR039718">
    <property type="entry name" value="Rrm1"/>
</dbReference>
<evidence type="ECO:0000313" key="9">
    <source>
        <dbReference type="Proteomes" id="UP000567179"/>
    </source>
</evidence>
<proteinExistence type="inferred from homology"/>
<sequence>MTTRFVIKRDGRKQVYSRSKLVKLDQRCFVDTARIIHDVESILLATTHTSMLDPVMAEATAKLAILHPTYDTVAGQIEIACIRNVTPDKFSDSCKRLAAHPNPVLTDKFMHDLARNQEYIDIMVEGACAPPYSYATLQDMQSNMLLRKNGALVERPEYAFMRVAIALYGQDAVRIVNTFEQILHQYYVLSPATMAHAGTVNGNMNSSYSVYLDSSIRPTSIFSSLQQTAAIAGAGGSIGVNFNNIPSTGANVDGVPSIGVPPLLNLYNAAATVTSCEFNKKHPVITGYLQPWHADVISVLDLIRTHGPSSRLQYALSIPDLFMVRVHHNLDWSLFSPSDVPLLENSYGVAFDAAYFAYETNKMIIKRTIPARYLFSAIIQSQIDHQSPRILFKDAINNKNNQANLGTISHGDASGATIQYSSSKETATMSAGTLILPNFVQFATFEFDELHQMAYALTTNLNQVLETSQPASVEAKAACRSQQAIAIGIQGLADVFVEMRLAYGSQEARDTYAKIMETIYHASVTSSIHFARANGCYAQFGGSPMSRGLLNPDLNSHDDDSRFNWDRVRQDAATFGTANSVFTAIMTPGEVANIAGLTTTFGPVESMIQTCQSFGGTYKMIYPPLVEYLATINSWDEQIRQQILDGGGSIQHIRQIPRDVRDIFRNSWELGAEAVIDMAVSGAPYICQGQPLEIYTENPSIAKLVEIHFKTWTEGLKSGLYSLKTRVAAPRTNTIQRPVIPSRQTSTSQPQVAIRTAIPGHIFDMANTDVKSIPDMEITPPLEFVEVAGQASDHTSEGSDSDDESDDIYASDGDAEGDDELDPSSDSGNFSMFDPADFLDVDRVDDNGQVRLHVTAQKAIADISSDI</sequence>
<dbReference type="GO" id="GO:0009263">
    <property type="term" value="P:deoxyribonucleotide biosynthetic process"/>
    <property type="evidence" value="ECO:0007669"/>
    <property type="project" value="UniProtKB-KW"/>
</dbReference>
<comment type="similarity">
    <text evidence="1 4">Belongs to the ribonucleoside diphosphate reductase large chain family.</text>
</comment>
<evidence type="ECO:0000256" key="3">
    <source>
        <dbReference type="ARBA" id="ARBA00023002"/>
    </source>
</evidence>
<dbReference type="PANTHER" id="PTHR11573">
    <property type="entry name" value="RIBONUCLEOSIDE-DIPHOSPHATE REDUCTASE LARGE CHAIN"/>
    <property type="match status" value="1"/>
</dbReference>
<dbReference type="EMBL" id="JAACJJ010000063">
    <property type="protein sequence ID" value="KAF5308978.1"/>
    <property type="molecule type" value="Genomic_DNA"/>
</dbReference>
<dbReference type="UniPathway" id="UPA00326"/>
<reference evidence="8 9" key="1">
    <citation type="journal article" date="2020" name="ISME J.">
        <title>Uncovering the hidden diversity of litter-decomposition mechanisms in mushroom-forming fungi.</title>
        <authorList>
            <person name="Floudas D."/>
            <person name="Bentzer J."/>
            <person name="Ahren D."/>
            <person name="Johansson T."/>
            <person name="Persson P."/>
            <person name="Tunlid A."/>
        </authorList>
    </citation>
    <scope>NUCLEOTIDE SEQUENCE [LARGE SCALE GENOMIC DNA]</scope>
    <source>
        <strain evidence="8 9">CBS 101986</strain>
    </source>
</reference>
<keyword evidence="9" id="KW-1185">Reference proteome</keyword>
<dbReference type="Gene3D" id="3.20.70.20">
    <property type="match status" value="1"/>
</dbReference>
<dbReference type="SUPFAM" id="SSF48168">
    <property type="entry name" value="R1 subunit of ribonucleotide reductase, N-terminal domain"/>
    <property type="match status" value="1"/>
</dbReference>
<keyword evidence="4" id="KW-0215">Deoxyribonucleotide synthesis</keyword>
<dbReference type="GO" id="GO:0005971">
    <property type="term" value="C:ribonucleoside-diphosphate reductase complex"/>
    <property type="evidence" value="ECO:0007669"/>
    <property type="project" value="TreeGrafter"/>
</dbReference>
<dbReference type="Pfam" id="PF02867">
    <property type="entry name" value="Ribonuc_red_lgC"/>
    <property type="match status" value="1"/>
</dbReference>
<dbReference type="InterPro" id="IPR013509">
    <property type="entry name" value="RNR_lsu_N"/>
</dbReference>
<accession>A0A8H5AQV1</accession>
<protein>
    <recommendedName>
        <fullName evidence="2 4">Ribonucleoside-diphosphate reductase</fullName>
        <ecNumber evidence="2 4">1.17.4.1</ecNumber>
    </recommendedName>
</protein>